<proteinExistence type="predicted"/>
<organism evidence="1 2">
    <name type="scientific">Dreissena polymorpha</name>
    <name type="common">Zebra mussel</name>
    <name type="synonym">Mytilus polymorpha</name>
    <dbReference type="NCBI Taxonomy" id="45954"/>
    <lineage>
        <taxon>Eukaryota</taxon>
        <taxon>Metazoa</taxon>
        <taxon>Spiralia</taxon>
        <taxon>Lophotrochozoa</taxon>
        <taxon>Mollusca</taxon>
        <taxon>Bivalvia</taxon>
        <taxon>Autobranchia</taxon>
        <taxon>Heteroconchia</taxon>
        <taxon>Euheterodonta</taxon>
        <taxon>Imparidentia</taxon>
        <taxon>Neoheterodontei</taxon>
        <taxon>Myida</taxon>
        <taxon>Dreissenoidea</taxon>
        <taxon>Dreissenidae</taxon>
        <taxon>Dreissena</taxon>
    </lineage>
</organism>
<evidence type="ECO:0000313" key="2">
    <source>
        <dbReference type="Proteomes" id="UP000828390"/>
    </source>
</evidence>
<name>A0A9D3YWL5_DREPO</name>
<gene>
    <name evidence="1" type="ORF">DPMN_065791</name>
</gene>
<protein>
    <submittedName>
        <fullName evidence="1">Uncharacterized protein</fullName>
    </submittedName>
</protein>
<keyword evidence="2" id="KW-1185">Reference proteome</keyword>
<comment type="caution">
    <text evidence="1">The sequence shown here is derived from an EMBL/GenBank/DDBJ whole genome shotgun (WGS) entry which is preliminary data.</text>
</comment>
<sequence>MILLLLYTRGNGILGKCAILTAEKLRLTLCKRRNSRFSGRARKTSYGLSKKDILCTMPPPVPTGRSNRMFKFDDDALQSVEQNFQAHMQNC</sequence>
<dbReference type="Proteomes" id="UP000828390">
    <property type="component" value="Unassembled WGS sequence"/>
</dbReference>
<dbReference type="EMBL" id="JAIWYP010000014">
    <property type="protein sequence ID" value="KAH3706405.1"/>
    <property type="molecule type" value="Genomic_DNA"/>
</dbReference>
<evidence type="ECO:0000313" key="1">
    <source>
        <dbReference type="EMBL" id="KAH3706405.1"/>
    </source>
</evidence>
<dbReference type="AlphaFoldDB" id="A0A9D3YWL5"/>
<reference evidence="1" key="1">
    <citation type="journal article" date="2019" name="bioRxiv">
        <title>The Genome of the Zebra Mussel, Dreissena polymorpha: A Resource for Invasive Species Research.</title>
        <authorList>
            <person name="McCartney M.A."/>
            <person name="Auch B."/>
            <person name="Kono T."/>
            <person name="Mallez S."/>
            <person name="Zhang Y."/>
            <person name="Obille A."/>
            <person name="Becker A."/>
            <person name="Abrahante J.E."/>
            <person name="Garbe J."/>
            <person name="Badalamenti J.P."/>
            <person name="Herman A."/>
            <person name="Mangelson H."/>
            <person name="Liachko I."/>
            <person name="Sullivan S."/>
            <person name="Sone E.D."/>
            <person name="Koren S."/>
            <person name="Silverstein K.A.T."/>
            <person name="Beckman K.B."/>
            <person name="Gohl D.M."/>
        </authorList>
    </citation>
    <scope>NUCLEOTIDE SEQUENCE</scope>
    <source>
        <strain evidence="1">Duluth1</strain>
        <tissue evidence="1">Whole animal</tissue>
    </source>
</reference>
<reference evidence="1" key="2">
    <citation type="submission" date="2020-11" db="EMBL/GenBank/DDBJ databases">
        <authorList>
            <person name="McCartney M.A."/>
            <person name="Auch B."/>
            <person name="Kono T."/>
            <person name="Mallez S."/>
            <person name="Becker A."/>
            <person name="Gohl D.M."/>
            <person name="Silverstein K.A.T."/>
            <person name="Koren S."/>
            <person name="Bechman K.B."/>
            <person name="Herman A."/>
            <person name="Abrahante J.E."/>
            <person name="Garbe J."/>
        </authorList>
    </citation>
    <scope>NUCLEOTIDE SEQUENCE</scope>
    <source>
        <strain evidence="1">Duluth1</strain>
        <tissue evidence="1">Whole animal</tissue>
    </source>
</reference>
<accession>A0A9D3YWL5</accession>